<dbReference type="Gene3D" id="2.60.40.790">
    <property type="match status" value="1"/>
</dbReference>
<dbReference type="InterPro" id="IPR031107">
    <property type="entry name" value="Small_HSP"/>
</dbReference>
<protein>
    <submittedName>
        <fullName evidence="6">WGS project CCBQ000000000 data, contig 00058</fullName>
    </submittedName>
</protein>
<dbReference type="Proteomes" id="UP000031516">
    <property type="component" value="Unassembled WGS sequence"/>
</dbReference>
<dbReference type="CDD" id="cd06464">
    <property type="entry name" value="ACD_sHsps-like"/>
    <property type="match status" value="1"/>
</dbReference>
<comment type="similarity">
    <text evidence="2 3">Belongs to the small heat shock protein (HSP20) family.</text>
</comment>
<evidence type="ECO:0000313" key="6">
    <source>
        <dbReference type="EMBL" id="CDO96235.1"/>
    </source>
</evidence>
<evidence type="ECO:0000313" key="7">
    <source>
        <dbReference type="Proteomes" id="UP000031516"/>
    </source>
</evidence>
<organism evidence="6 7">
    <name type="scientific">Kluyveromyces dobzhanskii CBS 2104</name>
    <dbReference type="NCBI Taxonomy" id="1427455"/>
    <lineage>
        <taxon>Eukaryota</taxon>
        <taxon>Fungi</taxon>
        <taxon>Dikarya</taxon>
        <taxon>Ascomycota</taxon>
        <taxon>Saccharomycotina</taxon>
        <taxon>Saccharomycetes</taxon>
        <taxon>Saccharomycetales</taxon>
        <taxon>Saccharomycetaceae</taxon>
        <taxon>Kluyveromyces</taxon>
    </lineage>
</organism>
<keyword evidence="7" id="KW-1185">Reference proteome</keyword>
<comment type="caution">
    <text evidence="6">The sequence shown here is derived from an EMBL/GenBank/DDBJ whole genome shotgun (WGS) entry which is preliminary data.</text>
</comment>
<gene>
    <name evidence="6" type="ORF">KLDO_g4446</name>
</gene>
<proteinExistence type="inferred from homology"/>
<evidence type="ECO:0000256" key="2">
    <source>
        <dbReference type="PROSITE-ProRule" id="PRU00285"/>
    </source>
</evidence>
<evidence type="ECO:0000256" key="4">
    <source>
        <dbReference type="SAM" id="MobiDB-lite"/>
    </source>
</evidence>
<sequence>MSFNSPFLEFFDAINQEVDQFNRLLNLNGVAAPKSIDRDYSGSSRQIANQSQKDNNSLTNWSRDPWFADLGNSLVPPLDVLDHETEYEVHVSAPGIKDKKDIGLEYHKDANEIVVSGEIPDVTTEETKGSAKIRERKYGKFKRVVRLPDSPGIDADNIKANYTNGVLVLNVPKLKPTEEDKAKVYKIQIDDEAAK</sequence>
<evidence type="ECO:0000256" key="1">
    <source>
        <dbReference type="ARBA" id="ARBA00023016"/>
    </source>
</evidence>
<feature type="region of interest" description="Disordered" evidence="4">
    <location>
        <begin position="38"/>
        <end position="58"/>
    </location>
</feature>
<dbReference type="AlphaFoldDB" id="A0A0A8LDB4"/>
<dbReference type="SUPFAM" id="SSF49764">
    <property type="entry name" value="HSP20-like chaperones"/>
    <property type="match status" value="1"/>
</dbReference>
<dbReference type="PANTHER" id="PTHR11527">
    <property type="entry name" value="HEAT-SHOCK PROTEIN 20 FAMILY MEMBER"/>
    <property type="match status" value="1"/>
</dbReference>
<accession>A0A0A8LDB4</accession>
<feature type="compositionally biased region" description="Polar residues" evidence="4">
    <location>
        <begin position="41"/>
        <end position="58"/>
    </location>
</feature>
<evidence type="ECO:0000256" key="3">
    <source>
        <dbReference type="RuleBase" id="RU003616"/>
    </source>
</evidence>
<reference evidence="6 7" key="1">
    <citation type="submission" date="2014-03" db="EMBL/GenBank/DDBJ databases">
        <title>The genome of Kluyveromyces dobzhanskii.</title>
        <authorList>
            <person name="Nystedt B."/>
            <person name="Astrom S."/>
        </authorList>
    </citation>
    <scope>NUCLEOTIDE SEQUENCE [LARGE SCALE GENOMIC DNA]</scope>
    <source>
        <strain evidence="6 7">CBS 2104</strain>
    </source>
</reference>
<dbReference type="PROSITE" id="PS01031">
    <property type="entry name" value="SHSP"/>
    <property type="match status" value="1"/>
</dbReference>
<feature type="domain" description="SHSP" evidence="5">
    <location>
        <begin position="69"/>
        <end position="190"/>
    </location>
</feature>
<dbReference type="OrthoDB" id="5511210at2759"/>
<dbReference type="InterPro" id="IPR002068">
    <property type="entry name" value="A-crystallin/Hsp20_dom"/>
</dbReference>
<keyword evidence="1" id="KW-0346">Stress response</keyword>
<dbReference type="Pfam" id="PF00011">
    <property type="entry name" value="HSP20"/>
    <property type="match status" value="1"/>
</dbReference>
<dbReference type="EMBL" id="CCBQ010000047">
    <property type="protein sequence ID" value="CDO96235.1"/>
    <property type="molecule type" value="Genomic_DNA"/>
</dbReference>
<dbReference type="InterPro" id="IPR008978">
    <property type="entry name" value="HSP20-like_chaperone"/>
</dbReference>
<evidence type="ECO:0000259" key="5">
    <source>
        <dbReference type="PROSITE" id="PS01031"/>
    </source>
</evidence>
<name>A0A0A8LDB4_9SACH</name>